<name>A0A7W5DX86_9BACT</name>
<keyword evidence="2" id="KW-1185">Reference proteome</keyword>
<evidence type="ECO:0000313" key="1">
    <source>
        <dbReference type="EMBL" id="MBB3206206.1"/>
    </source>
</evidence>
<reference evidence="1 2" key="1">
    <citation type="submission" date="2020-08" db="EMBL/GenBank/DDBJ databases">
        <title>Genomic Encyclopedia of Type Strains, Phase III (KMG-III): the genomes of soil and plant-associated and newly described type strains.</title>
        <authorList>
            <person name="Whitman W."/>
        </authorList>
    </citation>
    <scope>NUCLEOTIDE SEQUENCE [LARGE SCALE GENOMIC DNA]</scope>
    <source>
        <strain evidence="1 2">CECT 8075</strain>
    </source>
</reference>
<dbReference type="Proteomes" id="UP000536179">
    <property type="component" value="Unassembled WGS sequence"/>
</dbReference>
<sequence>MLRRLEFTPDRLGAKRAYTHKHSQHQKVPQISEKFPIWLRIVTRHLEERSIAGSPKHRFGRCTGSSIRNREPNGWGLIALPHLNGVDGAFCKKFSSGGYFAGTGGRGKLYGDSSRQVGCWLKPVRGFRCS</sequence>
<proteinExistence type="predicted"/>
<comment type="caution">
    <text evidence="1">The sequence shown here is derived from an EMBL/GenBank/DDBJ whole genome shotgun (WGS) entry which is preliminary data.</text>
</comment>
<dbReference type="AlphaFoldDB" id="A0A7W5DX86"/>
<evidence type="ECO:0000313" key="2">
    <source>
        <dbReference type="Proteomes" id="UP000536179"/>
    </source>
</evidence>
<organism evidence="1 2">
    <name type="scientific">Aporhodopirellula rubra</name>
    <dbReference type="NCBI Taxonomy" id="980271"/>
    <lineage>
        <taxon>Bacteria</taxon>
        <taxon>Pseudomonadati</taxon>
        <taxon>Planctomycetota</taxon>
        <taxon>Planctomycetia</taxon>
        <taxon>Pirellulales</taxon>
        <taxon>Pirellulaceae</taxon>
        <taxon>Aporhodopirellula</taxon>
    </lineage>
</organism>
<dbReference type="EMBL" id="JACHXU010000005">
    <property type="protein sequence ID" value="MBB3206206.1"/>
    <property type="molecule type" value="Genomic_DNA"/>
</dbReference>
<protein>
    <submittedName>
        <fullName evidence="1">Uncharacterized protein</fullName>
    </submittedName>
</protein>
<accession>A0A7W5DX86</accession>
<gene>
    <name evidence="1" type="ORF">FHS27_002014</name>
</gene>